<keyword evidence="2" id="KW-1185">Reference proteome</keyword>
<comment type="caution">
    <text evidence="1">The sequence shown here is derived from an EMBL/GenBank/DDBJ whole genome shotgun (WGS) entry which is preliminary data.</text>
</comment>
<sequence>MFDIPKSMVDITEYRLFTGQCRHCKETVKAQKPENASQGIIGPNLLSYIGVLAGQYHNKYSKNPITT</sequence>
<evidence type="ECO:0008006" key="3">
    <source>
        <dbReference type="Google" id="ProtNLM"/>
    </source>
</evidence>
<gene>
    <name evidence="1" type="ORF">GCM10011607_21580</name>
</gene>
<reference evidence="2" key="1">
    <citation type="journal article" date="2019" name="Int. J. Syst. Evol. Microbiol.">
        <title>The Global Catalogue of Microorganisms (GCM) 10K type strain sequencing project: providing services to taxonomists for standard genome sequencing and annotation.</title>
        <authorList>
            <consortium name="The Broad Institute Genomics Platform"/>
            <consortium name="The Broad Institute Genome Sequencing Center for Infectious Disease"/>
            <person name="Wu L."/>
            <person name="Ma J."/>
        </authorList>
    </citation>
    <scope>NUCLEOTIDE SEQUENCE [LARGE SCALE GENOMIC DNA]</scope>
    <source>
        <strain evidence="2">CGMCC 1.15339</strain>
    </source>
</reference>
<accession>A0ABQ1J7I0</accession>
<proteinExistence type="predicted"/>
<dbReference type="EMBL" id="BMII01000016">
    <property type="protein sequence ID" value="GGB60578.1"/>
    <property type="molecule type" value="Genomic_DNA"/>
</dbReference>
<evidence type="ECO:0000313" key="2">
    <source>
        <dbReference type="Proteomes" id="UP000617555"/>
    </source>
</evidence>
<protein>
    <recommendedName>
        <fullName evidence="3">Transposase</fullName>
    </recommendedName>
</protein>
<organism evidence="1 2">
    <name type="scientific">Shewanella inventionis</name>
    <dbReference type="NCBI Taxonomy" id="1738770"/>
    <lineage>
        <taxon>Bacteria</taxon>
        <taxon>Pseudomonadati</taxon>
        <taxon>Pseudomonadota</taxon>
        <taxon>Gammaproteobacteria</taxon>
        <taxon>Alteromonadales</taxon>
        <taxon>Shewanellaceae</taxon>
        <taxon>Shewanella</taxon>
    </lineage>
</organism>
<dbReference type="Proteomes" id="UP000617555">
    <property type="component" value="Unassembled WGS sequence"/>
</dbReference>
<name>A0ABQ1J7I0_9GAMM</name>
<evidence type="ECO:0000313" key="1">
    <source>
        <dbReference type="EMBL" id="GGB60578.1"/>
    </source>
</evidence>